<dbReference type="EMBL" id="CAJNOC010007896">
    <property type="protein sequence ID" value="CAF1106745.1"/>
    <property type="molecule type" value="Genomic_DNA"/>
</dbReference>
<dbReference type="Proteomes" id="UP000663879">
    <property type="component" value="Unassembled WGS sequence"/>
</dbReference>
<organism evidence="1 2">
    <name type="scientific">Brachionus calyciflorus</name>
    <dbReference type="NCBI Taxonomy" id="104777"/>
    <lineage>
        <taxon>Eukaryota</taxon>
        <taxon>Metazoa</taxon>
        <taxon>Spiralia</taxon>
        <taxon>Gnathifera</taxon>
        <taxon>Rotifera</taxon>
        <taxon>Eurotatoria</taxon>
        <taxon>Monogononta</taxon>
        <taxon>Pseudotrocha</taxon>
        <taxon>Ploima</taxon>
        <taxon>Brachionidae</taxon>
        <taxon>Brachionus</taxon>
    </lineage>
</organism>
<evidence type="ECO:0000313" key="2">
    <source>
        <dbReference type="Proteomes" id="UP000663879"/>
    </source>
</evidence>
<name>A0A814PJF3_9BILA</name>
<keyword evidence="2" id="KW-1185">Reference proteome</keyword>
<reference evidence="1" key="1">
    <citation type="submission" date="2021-02" db="EMBL/GenBank/DDBJ databases">
        <authorList>
            <person name="Nowell W R."/>
        </authorList>
    </citation>
    <scope>NUCLEOTIDE SEQUENCE</scope>
    <source>
        <strain evidence="1">Ploen Becks lab</strain>
    </source>
</reference>
<proteinExistence type="predicted"/>
<protein>
    <submittedName>
        <fullName evidence="1">Uncharacterized protein</fullName>
    </submittedName>
</protein>
<comment type="caution">
    <text evidence="1">The sequence shown here is derived from an EMBL/GenBank/DDBJ whole genome shotgun (WGS) entry which is preliminary data.</text>
</comment>
<gene>
    <name evidence="1" type="ORF">OXX778_LOCUS21425</name>
</gene>
<accession>A0A814PJF3</accession>
<sequence length="47" mass="5412">KANTTERLQKCLDSFLIDYKELLMQILSMKKDLENGDSSPFVCFPSN</sequence>
<evidence type="ECO:0000313" key="1">
    <source>
        <dbReference type="EMBL" id="CAF1106745.1"/>
    </source>
</evidence>
<feature type="non-terminal residue" evidence="1">
    <location>
        <position position="1"/>
    </location>
</feature>
<dbReference type="AlphaFoldDB" id="A0A814PJF3"/>